<feature type="coiled-coil region" evidence="1">
    <location>
        <begin position="25"/>
        <end position="59"/>
    </location>
</feature>
<evidence type="ECO:0000313" key="3">
    <source>
        <dbReference type="EMBL" id="AMO36525.1"/>
    </source>
</evidence>
<sequence length="282" mass="29733">MPTATPTAKAADLPGDIQKQLAALAQQARQGLAALDARIAELRERHEAMTRRAVSADAAAARIVADVRASIADDVLRMQQAATAAANLKAHIEYRSIVSINGAGRYDIEPVSAPGPLGIMNRLSPAVLFSVLDPTGEKLEAWALQVAQAAGCPETAPPAAQTARDADALMAELETLIEQRRSAAKALDSLLGEDAHVREAVEAMRKMQGAPVGKEPAPEPRIGVFDADGKPVTVGGGDTYTELMQARHRDEALARSAIAGTFEGFIAERNELEDSALRAMSS</sequence>
<evidence type="ECO:0000313" key="4">
    <source>
        <dbReference type="Proteomes" id="UP000036902"/>
    </source>
</evidence>
<feature type="region of interest" description="Disordered" evidence="2">
    <location>
        <begin position="208"/>
        <end position="230"/>
    </location>
</feature>
<name>A0A127K3J7_9RHOO</name>
<dbReference type="EMBL" id="CP014646">
    <property type="protein sequence ID" value="AMO36525.1"/>
    <property type="molecule type" value="Genomic_DNA"/>
</dbReference>
<feature type="coiled-coil region" evidence="1">
    <location>
        <begin position="159"/>
        <end position="186"/>
    </location>
</feature>
<keyword evidence="1" id="KW-0175">Coiled coil</keyword>
<protein>
    <submittedName>
        <fullName evidence="3">Uncharacterized protein</fullName>
    </submittedName>
</protein>
<dbReference type="AlphaFoldDB" id="A0A127K3J7"/>
<dbReference type="STRING" id="1134435.AC731_005985"/>
<keyword evidence="4" id="KW-1185">Reference proteome</keyword>
<proteinExistence type="predicted"/>
<reference evidence="4" key="1">
    <citation type="submission" date="2016-03" db="EMBL/GenBank/DDBJ databases">
        <authorList>
            <person name="Ma C."/>
            <person name="Zhou S."/>
            <person name="Yang G."/>
        </authorList>
    </citation>
    <scope>NUCLEOTIDE SEQUENCE [LARGE SCALE GENOMIC DNA]</scope>
    <source>
        <strain evidence="4">SgZ-1</strain>
    </source>
</reference>
<dbReference type="RefSeq" id="WP_048704041.1">
    <property type="nucleotide sequence ID" value="NZ_CP014646.1"/>
</dbReference>
<organism evidence="3 4">
    <name type="scientific">Thauera humireducens</name>
    <dbReference type="NCBI Taxonomy" id="1134435"/>
    <lineage>
        <taxon>Bacteria</taxon>
        <taxon>Pseudomonadati</taxon>
        <taxon>Pseudomonadota</taxon>
        <taxon>Betaproteobacteria</taxon>
        <taxon>Rhodocyclales</taxon>
        <taxon>Zoogloeaceae</taxon>
        <taxon>Thauera</taxon>
    </lineage>
</organism>
<accession>A0A127K3J7</accession>
<dbReference type="KEGG" id="thu:AC731_005985"/>
<gene>
    <name evidence="3" type="ORF">AC731_005985</name>
</gene>
<evidence type="ECO:0000256" key="1">
    <source>
        <dbReference type="SAM" id="Coils"/>
    </source>
</evidence>
<evidence type="ECO:0000256" key="2">
    <source>
        <dbReference type="SAM" id="MobiDB-lite"/>
    </source>
</evidence>
<dbReference type="Proteomes" id="UP000036902">
    <property type="component" value="Chromosome"/>
</dbReference>